<proteinExistence type="predicted"/>
<dbReference type="Pfam" id="PF19081">
    <property type="entry name" value="Ig_7"/>
    <property type="match status" value="1"/>
</dbReference>
<name>A0A3N4MLF3_9BACT</name>
<keyword evidence="1" id="KW-0472">Membrane</keyword>
<sequence>MYGYALPVPVFPIPLIMRCITVYFIVSPRNTLHMYRTVRTTYLILFSLLAFVRVYAEGSKELSANGGSRAFWRCSGTSTAQFPYPNPGIIRVYANVGERIYLGSSAQGINGGTISWVAPNGATGSSGNSATVGLIPDRAAELLGPRLTTNGADPGYNPYIVTVGAGQAGIWEITFTSTSTTAAGTTPIIPANGAWTQNINSVYLAAFDVSVRNGSNTAFIPGRSYLHIFSGNTASVGATFGSFNGIFYVLTRDGFEYSVNANGMQGVAFQFFVNNKGFRDGSGNSAYSSVAGIGTTPGTIPVHNPTTPDDATNVTHKLFFNQAAADMPASAPIAGGGTVWLLTTPIDPTLSTLTFTGREGTPNATGTFPLGGTFTFNSTAVGAYRLSLDVNQNGIFTDVQDRVITGFSVIGTNSVPWDALDGEGNPVPGGTTFAPGSIKVEMLSGEVHFPLLDVERNPAGIIVTRITGAGAPNNILYWDDTNIPVVGTPSNPVRNLAGQPSNTNGHTWNLNFGDNNGMDSWSYISSDQLFNTAPLEVREADLEVVAVTADNPSPCVGSPISYTIHIRNNGPSDVTGATFLASVPPPLLNPTFEITATGTASATNPQLFPAGFSADLNMESGSSLFITISGTSVSLAGTTLTVDGRVMRIADCTDPDATNPDAAPPTDGFAECDAPPSGTGCNNIKSFSHTITGAIGNNVISSDQSLCENATPATLTGTVPTGGTGVFTYLWEMSTTSDSEGFAPAPGTNNTINYSPGPVTGNTWFRRTVISGCNSQSNLVTITTSPPSASGTVTPPTCTVATGSIVAPEVPGNTFSLNGSAFQTSGTFAGLAPGNYTLIVQNTDGCVSNPLPLVIPPQPATPAAPAATVIPPTCLEATGSITVTTIAGLEYSINGTDYQAYGTFVTLTPGTYSLTARNADGCISTATSLVIPAQPATPAAPAATVTPPTCTVATGTITVTEIAGLEYSINEIDFQASGTFTNVAPGTYSVTARNTDGCVSTATSAVIPAQPPTPGTPAATVTPPTCTVATGTITVTVIAGLEYSINGTDYQASGTFSNAAPGTYSVTARSADGCVSTATSAVIPAQPPTPTAPAVSLIQPTCTVTTGTITVTTIAGLEYSINGTDYQASGTFANVATGTYSVTARNTDGCTSPATPAVIGIQPPTPAAPVANITAPTCTVATGTITVTYVEGMVYSINGTDFQNNGVFANVAPGTYTVTVRNTNGCTATANAVVPAQPATPAAPAINITAPTCTVATGTITVTVIAGLEYSINGTDYQASGTFSNAAPGTYSVTARSADGCVSTATSAVIPAQPPTPTAPAVSLIQPTCTVTTGTITVTTIAGLEYSINGTDYQASGTFANVTPGTYSVTARNADGCTSTATSAVIPAQPATPAAPIATVTPPTCTVATGTITVTEIAGLEYSINGMDYQASGTFVNVAPGTYSVTARNADGCTSAAASAVIPAQPSTPAAPVVTVTAPTCTVATGTITVTEAAGLTYSINGTDYQASGTFTNVLPGTYSVTTRNSDGCTSTASSAVIPAQPASPAAPAANVTAPTCTVATGTISVTEVAGLTYSINGTDYQPSGTFAGIAQGSYNITARNSDGCTSTATQAVVPAQPPAPAAPVVAITAPTCTITTGSITVTETAGLTYSINGTDYQATGIFTNLAPGTYNVSVRNTQSCTSTATTAMIPAQPATPAAPVISITAPTCTVATGTITVTASAGLTYSINGTDYQASATFTNVTPGTYSVTARNADGCTSTATSAVIPAQPASPAAPVVNVTAPTCAVATGKISATMVAGMTYSINGTDYQPSGTFAGVAPGSYNVTARDASGCTSTATSAVVPAQPAVLPAPAVAAISYCQGDAATPLQAGGTLLKWYNSETGGVPLAATPVPNTATPGIFTFWVSQSNAAGCESLRNALVVTVFAKPTPQITSSTADMNSADARRELTATPAGGIFSGNGVVTENGRAFFNPATAGAGSHTLTYTYTSGGNCSVSTTFVIRVTAAQVDVSVRKISDAQAVRPNDVYRYTITATNNSTVAAPDVVVTDVLPATLSYQSHTVTTGTAAHSNASNTLTWNIASLAPGASETLVITVTARSTGNISNSVNIVSGLADASPGNNTSTDNKEIVDLKVPNIFTPDGDGMNDRFVIKGLELYQQNQLTIINRWGNHVFEQKNYSNTWEATGLLEGTYYYLLKLTDRQGKETVLKGYITIFRGK</sequence>
<feature type="domain" description="DUF11" evidence="2">
    <location>
        <begin position="545"/>
        <end position="659"/>
    </location>
</feature>
<dbReference type="Proteomes" id="UP000279089">
    <property type="component" value="Unassembled WGS sequence"/>
</dbReference>
<feature type="domain" description="Ig-like" evidence="3">
    <location>
        <begin position="1851"/>
        <end position="1924"/>
    </location>
</feature>
<accession>A0A3N4MLF3</accession>
<evidence type="ECO:0000256" key="1">
    <source>
        <dbReference type="SAM" id="Phobius"/>
    </source>
</evidence>
<dbReference type="Pfam" id="PF13585">
    <property type="entry name" value="CHU_C"/>
    <property type="match status" value="1"/>
</dbReference>
<dbReference type="Pfam" id="PF01345">
    <property type="entry name" value="DUF11"/>
    <property type="match status" value="2"/>
</dbReference>
<evidence type="ECO:0000259" key="2">
    <source>
        <dbReference type="Pfam" id="PF01345"/>
    </source>
</evidence>
<feature type="domain" description="DUF11" evidence="2">
    <location>
        <begin position="2009"/>
        <end position="2123"/>
    </location>
</feature>
<dbReference type="EMBL" id="RMBX01000001">
    <property type="protein sequence ID" value="RPD42896.1"/>
    <property type="molecule type" value="Genomic_DNA"/>
</dbReference>
<keyword evidence="1" id="KW-0812">Transmembrane</keyword>
<dbReference type="InterPro" id="IPR001434">
    <property type="entry name" value="OmcB-like_DUF11"/>
</dbReference>
<evidence type="ECO:0000313" key="5">
    <source>
        <dbReference type="Proteomes" id="UP000279089"/>
    </source>
</evidence>
<organism evidence="4 5">
    <name type="scientific">Chitinophaga barathri</name>
    <dbReference type="NCBI Taxonomy" id="1647451"/>
    <lineage>
        <taxon>Bacteria</taxon>
        <taxon>Pseudomonadati</taxon>
        <taxon>Bacteroidota</taxon>
        <taxon>Chitinophagia</taxon>
        <taxon>Chitinophagales</taxon>
        <taxon>Chitinophagaceae</taxon>
        <taxon>Chitinophaga</taxon>
    </lineage>
</organism>
<dbReference type="InterPro" id="IPR044023">
    <property type="entry name" value="Ig_7"/>
</dbReference>
<dbReference type="InterPro" id="IPR026341">
    <property type="entry name" value="T9SS_type_B"/>
</dbReference>
<comment type="caution">
    <text evidence="4">The sequence shown here is derived from an EMBL/GenBank/DDBJ whole genome shotgun (WGS) entry which is preliminary data.</text>
</comment>
<protein>
    <submittedName>
        <fullName evidence="4">DUF11 domain-containing protein</fullName>
    </submittedName>
</protein>
<dbReference type="Gene3D" id="2.60.40.1170">
    <property type="entry name" value="Mu homology domain, subdomain B"/>
    <property type="match status" value="1"/>
</dbReference>
<feature type="transmembrane region" description="Helical" evidence="1">
    <location>
        <begin position="38"/>
        <end position="56"/>
    </location>
</feature>
<dbReference type="NCBIfam" id="TIGR04131">
    <property type="entry name" value="Bac_Flav_CTERM"/>
    <property type="match status" value="1"/>
</dbReference>
<reference evidence="5" key="1">
    <citation type="submission" date="2018-11" db="EMBL/GenBank/DDBJ databases">
        <title>Chitinophaga lutea sp.nov., isolate from arsenic contaminated soil.</title>
        <authorList>
            <person name="Zong Y."/>
        </authorList>
    </citation>
    <scope>NUCLEOTIDE SEQUENCE [LARGE SCALE GENOMIC DNA]</scope>
    <source>
        <strain evidence="5">YLT18</strain>
    </source>
</reference>
<dbReference type="InterPro" id="IPR047589">
    <property type="entry name" value="DUF11_rpt"/>
</dbReference>
<evidence type="ECO:0000259" key="3">
    <source>
        <dbReference type="Pfam" id="PF19081"/>
    </source>
</evidence>
<feature type="transmembrane region" description="Helical" evidence="1">
    <location>
        <begin position="6"/>
        <end position="26"/>
    </location>
</feature>
<evidence type="ECO:0000313" key="4">
    <source>
        <dbReference type="EMBL" id="RPD42896.1"/>
    </source>
</evidence>
<keyword evidence="5" id="KW-1185">Reference proteome</keyword>
<keyword evidence="1" id="KW-1133">Transmembrane helix</keyword>
<gene>
    <name evidence="4" type="ORF">EG028_00945</name>
</gene>
<dbReference type="NCBIfam" id="TIGR01451">
    <property type="entry name" value="B_ant_repeat"/>
    <property type="match status" value="2"/>
</dbReference>